<evidence type="ECO:0000313" key="3">
    <source>
        <dbReference type="Proteomes" id="UP000188268"/>
    </source>
</evidence>
<feature type="compositionally biased region" description="Polar residues" evidence="1">
    <location>
        <begin position="10"/>
        <end position="25"/>
    </location>
</feature>
<dbReference type="Proteomes" id="UP000188268">
    <property type="component" value="Unassembled WGS sequence"/>
</dbReference>
<feature type="region of interest" description="Disordered" evidence="1">
    <location>
        <begin position="1"/>
        <end position="25"/>
    </location>
</feature>
<name>A0A1R3J618_COCAP</name>
<proteinExistence type="predicted"/>
<keyword evidence="3" id="KW-1185">Reference proteome</keyword>
<evidence type="ECO:0000313" key="2">
    <source>
        <dbReference type="EMBL" id="OMO90271.1"/>
    </source>
</evidence>
<accession>A0A1R3J618</accession>
<dbReference type="Gramene" id="OMO90271">
    <property type="protein sequence ID" value="OMO90271"/>
    <property type="gene ID" value="CCACVL1_07433"/>
</dbReference>
<feature type="non-terminal residue" evidence="2">
    <location>
        <position position="1"/>
    </location>
</feature>
<dbReference type="AlphaFoldDB" id="A0A1R3J618"/>
<evidence type="ECO:0000256" key="1">
    <source>
        <dbReference type="SAM" id="MobiDB-lite"/>
    </source>
</evidence>
<gene>
    <name evidence="2" type="ORF">CCACVL1_07433</name>
</gene>
<reference evidence="2 3" key="1">
    <citation type="submission" date="2013-09" db="EMBL/GenBank/DDBJ databases">
        <title>Corchorus capsularis genome sequencing.</title>
        <authorList>
            <person name="Alam M."/>
            <person name="Haque M.S."/>
            <person name="Islam M.S."/>
            <person name="Emdad E.M."/>
            <person name="Islam M.M."/>
            <person name="Ahmed B."/>
            <person name="Halim A."/>
            <person name="Hossen Q.M.M."/>
            <person name="Hossain M.Z."/>
            <person name="Ahmed R."/>
            <person name="Khan M.M."/>
            <person name="Islam R."/>
            <person name="Rashid M.M."/>
            <person name="Khan S.A."/>
            <person name="Rahman M.S."/>
            <person name="Alam M."/>
        </authorList>
    </citation>
    <scope>NUCLEOTIDE SEQUENCE [LARGE SCALE GENOMIC DNA]</scope>
    <source>
        <strain evidence="3">cv. CVL-1</strain>
        <tissue evidence="2">Whole seedling</tissue>
    </source>
</reference>
<sequence length="25" mass="2807">TQKEPKSEQQAEAVSKTSTVIRPTY</sequence>
<organism evidence="2 3">
    <name type="scientific">Corchorus capsularis</name>
    <name type="common">Jute</name>
    <dbReference type="NCBI Taxonomy" id="210143"/>
    <lineage>
        <taxon>Eukaryota</taxon>
        <taxon>Viridiplantae</taxon>
        <taxon>Streptophyta</taxon>
        <taxon>Embryophyta</taxon>
        <taxon>Tracheophyta</taxon>
        <taxon>Spermatophyta</taxon>
        <taxon>Magnoliopsida</taxon>
        <taxon>eudicotyledons</taxon>
        <taxon>Gunneridae</taxon>
        <taxon>Pentapetalae</taxon>
        <taxon>rosids</taxon>
        <taxon>malvids</taxon>
        <taxon>Malvales</taxon>
        <taxon>Malvaceae</taxon>
        <taxon>Grewioideae</taxon>
        <taxon>Apeibeae</taxon>
        <taxon>Corchorus</taxon>
    </lineage>
</organism>
<comment type="caution">
    <text evidence="2">The sequence shown here is derived from an EMBL/GenBank/DDBJ whole genome shotgun (WGS) entry which is preliminary data.</text>
</comment>
<protein>
    <submittedName>
        <fullName evidence="2">Uncharacterized protein</fullName>
    </submittedName>
</protein>
<dbReference type="EMBL" id="AWWV01008481">
    <property type="protein sequence ID" value="OMO90271.1"/>
    <property type="molecule type" value="Genomic_DNA"/>
</dbReference>